<reference evidence="7" key="1">
    <citation type="submission" date="2016-09" db="EMBL/GenBank/DDBJ databases">
        <authorList>
            <person name="Gulvik C.A."/>
        </authorList>
    </citation>
    <scope>NUCLEOTIDE SEQUENCE [LARGE SCALE GENOMIC DNA]</scope>
    <source>
        <strain evidence="7">DSM 23328</strain>
    </source>
</reference>
<gene>
    <name evidence="6" type="ORF">BCR21_13410</name>
</gene>
<name>A0A1E5GCG4_9ENTE</name>
<dbReference type="InterPro" id="IPR003439">
    <property type="entry name" value="ABC_transporter-like_ATP-bd"/>
</dbReference>
<evidence type="ECO:0000256" key="4">
    <source>
        <dbReference type="ARBA" id="ARBA00022840"/>
    </source>
</evidence>
<proteinExistence type="inferred from homology"/>
<dbReference type="STRING" id="903984.BCR21_13410"/>
<feature type="domain" description="ABC transporter" evidence="5">
    <location>
        <begin position="5"/>
        <end position="240"/>
    </location>
</feature>
<organism evidence="6 7">
    <name type="scientific">Enterococcus ureasiticus</name>
    <dbReference type="NCBI Taxonomy" id="903984"/>
    <lineage>
        <taxon>Bacteria</taxon>
        <taxon>Bacillati</taxon>
        <taxon>Bacillota</taxon>
        <taxon>Bacilli</taxon>
        <taxon>Lactobacillales</taxon>
        <taxon>Enterococcaceae</taxon>
        <taxon>Enterococcus</taxon>
    </lineage>
</organism>
<evidence type="ECO:0000256" key="2">
    <source>
        <dbReference type="ARBA" id="ARBA00022448"/>
    </source>
</evidence>
<dbReference type="SUPFAM" id="SSF52540">
    <property type="entry name" value="P-loop containing nucleoside triphosphate hydrolases"/>
    <property type="match status" value="1"/>
</dbReference>
<evidence type="ECO:0000259" key="5">
    <source>
        <dbReference type="PROSITE" id="PS50893"/>
    </source>
</evidence>
<dbReference type="OrthoDB" id="9804819at2"/>
<accession>A0A1E5GCG4</accession>
<evidence type="ECO:0000313" key="7">
    <source>
        <dbReference type="Proteomes" id="UP000094068"/>
    </source>
</evidence>
<protein>
    <recommendedName>
        <fullName evidence="5">ABC transporter domain-containing protein</fullName>
    </recommendedName>
</protein>
<dbReference type="InterPro" id="IPR027417">
    <property type="entry name" value="P-loop_NTPase"/>
</dbReference>
<dbReference type="RefSeq" id="WP_069647031.1">
    <property type="nucleotide sequence ID" value="NZ_MIJZ01000015.1"/>
</dbReference>
<dbReference type="AlphaFoldDB" id="A0A1E5GCG4"/>
<comment type="similarity">
    <text evidence="1">Belongs to the ABC transporter superfamily.</text>
</comment>
<keyword evidence="4" id="KW-0067">ATP-binding</keyword>
<dbReference type="Gene3D" id="3.40.50.300">
    <property type="entry name" value="P-loop containing nucleotide triphosphate hydrolases"/>
    <property type="match status" value="1"/>
</dbReference>
<dbReference type="EMBL" id="MIJZ01000015">
    <property type="protein sequence ID" value="OEG10341.1"/>
    <property type="molecule type" value="Genomic_DNA"/>
</dbReference>
<evidence type="ECO:0000256" key="3">
    <source>
        <dbReference type="ARBA" id="ARBA00022741"/>
    </source>
</evidence>
<dbReference type="GO" id="GO:0005524">
    <property type="term" value="F:ATP binding"/>
    <property type="evidence" value="ECO:0007669"/>
    <property type="project" value="UniProtKB-KW"/>
</dbReference>
<dbReference type="GO" id="GO:0016887">
    <property type="term" value="F:ATP hydrolysis activity"/>
    <property type="evidence" value="ECO:0007669"/>
    <property type="project" value="InterPro"/>
</dbReference>
<dbReference type="CDD" id="cd03230">
    <property type="entry name" value="ABC_DR_subfamily_A"/>
    <property type="match status" value="1"/>
</dbReference>
<dbReference type="Proteomes" id="UP000094068">
    <property type="component" value="Unassembled WGS sequence"/>
</dbReference>
<keyword evidence="2" id="KW-0813">Transport</keyword>
<dbReference type="PANTHER" id="PTHR42711">
    <property type="entry name" value="ABC TRANSPORTER ATP-BINDING PROTEIN"/>
    <property type="match status" value="1"/>
</dbReference>
<dbReference type="PANTHER" id="PTHR42711:SF5">
    <property type="entry name" value="ABC TRANSPORTER ATP-BINDING PROTEIN NATA"/>
    <property type="match status" value="1"/>
</dbReference>
<evidence type="ECO:0000313" key="6">
    <source>
        <dbReference type="EMBL" id="OEG10341.1"/>
    </source>
</evidence>
<sequence length="317" mass="36460">MSEIITVNNLYRSFKEGKKTIPVLNNVNFSVYEGEVFGILGPNGAGKTTLIKILSTILSPTEGNVSILNYDVEKDAKIIRENINFVYGGEKGVYGRLTAKEYLVYFCHLYKIEKNRIPNLVKNLMGKVNIDQYQDRKINSFSKGMIERVHLARSLINDPKIIFLDEPTVGLDPDGARLLKKIILNIQSEGKTIIFTTHYMQEADDLCNRIAFLENGIFNKIAHPEVLKTEAAKKTGKYLLYFEKKHLKCINEVVKKNEIEIVKQSEIGNFIYLTFFNKVYELDVLSKMKHLAITCEEKNLTLEDVYMLNFSRKRDRI</sequence>
<keyword evidence="3" id="KW-0547">Nucleotide-binding</keyword>
<dbReference type="SMART" id="SM00382">
    <property type="entry name" value="AAA"/>
    <property type="match status" value="1"/>
</dbReference>
<evidence type="ECO:0000256" key="1">
    <source>
        <dbReference type="ARBA" id="ARBA00005417"/>
    </source>
</evidence>
<dbReference type="PROSITE" id="PS50893">
    <property type="entry name" value="ABC_TRANSPORTER_2"/>
    <property type="match status" value="1"/>
</dbReference>
<comment type="caution">
    <text evidence="6">The sequence shown here is derived from an EMBL/GenBank/DDBJ whole genome shotgun (WGS) entry which is preliminary data.</text>
</comment>
<dbReference type="InterPro" id="IPR050763">
    <property type="entry name" value="ABC_transporter_ATP-binding"/>
</dbReference>
<dbReference type="Pfam" id="PF00005">
    <property type="entry name" value="ABC_tran"/>
    <property type="match status" value="1"/>
</dbReference>
<dbReference type="InterPro" id="IPR003593">
    <property type="entry name" value="AAA+_ATPase"/>
</dbReference>
<keyword evidence="7" id="KW-1185">Reference proteome</keyword>